<dbReference type="Proteomes" id="UP000199013">
    <property type="component" value="Unassembled WGS sequence"/>
</dbReference>
<dbReference type="Pfam" id="PF11578">
    <property type="entry name" value="DUF3237"/>
    <property type="match status" value="1"/>
</dbReference>
<dbReference type="Gene3D" id="2.40.160.20">
    <property type="match status" value="1"/>
</dbReference>
<evidence type="ECO:0000256" key="1">
    <source>
        <dbReference type="HAMAP-Rule" id="MF_00775"/>
    </source>
</evidence>
<evidence type="ECO:0000313" key="3">
    <source>
        <dbReference type="Proteomes" id="UP000199013"/>
    </source>
</evidence>
<gene>
    <name evidence="2" type="ORF">FDG2_3087</name>
</gene>
<reference evidence="3" key="1">
    <citation type="submission" date="2016-02" db="EMBL/GenBank/DDBJ databases">
        <authorList>
            <person name="Wibberg D."/>
        </authorList>
    </citation>
    <scope>NUCLEOTIDE SEQUENCE [LARGE SCALE GENOMIC DNA]</scope>
</reference>
<dbReference type="AlphaFoldDB" id="A0A1C3NYW4"/>
<dbReference type="HAMAP" id="MF_00775">
    <property type="entry name" value="UPF0311"/>
    <property type="match status" value="1"/>
</dbReference>
<proteinExistence type="inferred from homology"/>
<dbReference type="PANTHER" id="PTHR37315:SF1">
    <property type="entry name" value="UPF0311 PROTEIN BLR7842"/>
    <property type="match status" value="1"/>
</dbReference>
<dbReference type="PANTHER" id="PTHR37315">
    <property type="entry name" value="UPF0311 PROTEIN BLR7842"/>
    <property type="match status" value="1"/>
</dbReference>
<dbReference type="EMBL" id="FLUV01001304">
    <property type="protein sequence ID" value="SBW22756.1"/>
    <property type="molecule type" value="Genomic_DNA"/>
</dbReference>
<comment type="similarity">
    <text evidence="1">Belongs to the UPF0311 family.</text>
</comment>
<name>A0A1C3NYW4_9ACTN</name>
<keyword evidence="3" id="KW-1185">Reference proteome</keyword>
<dbReference type="InterPro" id="IPR020915">
    <property type="entry name" value="UPF0311"/>
</dbReference>
<protein>
    <recommendedName>
        <fullName evidence="1">UPF0311 protein FDG2_3087</fullName>
    </recommendedName>
</protein>
<organism evidence="2 3">
    <name type="scientific">Candidatus Protofrankia californiensis</name>
    <dbReference type="NCBI Taxonomy" id="1839754"/>
    <lineage>
        <taxon>Bacteria</taxon>
        <taxon>Bacillati</taxon>
        <taxon>Actinomycetota</taxon>
        <taxon>Actinomycetes</taxon>
        <taxon>Frankiales</taxon>
        <taxon>Frankiaceae</taxon>
        <taxon>Protofrankia</taxon>
    </lineage>
</organism>
<evidence type="ECO:0000313" key="2">
    <source>
        <dbReference type="EMBL" id="SBW22756.1"/>
    </source>
</evidence>
<accession>A0A1C3NYW4</accession>
<sequence>MSTVPISVASGLCLVEEFTVRSEIRPPLEVGSGPFGSRMIFELVAGRATGERFNAEVLSGGADWALVGPDGLARIDVRSQFRTDDGAFVYVQYHGLIEMNEAVGTALSTGGETGFGDQYFRTTPRFETGDERYSWLNRRVFLAAGRIVPGGIEYRIHRVD</sequence>